<dbReference type="OrthoDB" id="347609at2759"/>
<dbReference type="AlphaFoldDB" id="U6LMU8"/>
<protein>
    <submittedName>
        <fullName evidence="1">Uncharacterized protein</fullName>
    </submittedName>
</protein>
<reference evidence="1" key="2">
    <citation type="submission" date="2013-10" db="EMBL/GenBank/DDBJ databases">
        <authorList>
            <person name="Aslett M."/>
        </authorList>
    </citation>
    <scope>NUCLEOTIDE SEQUENCE [LARGE SCALE GENOMIC DNA]</scope>
    <source>
        <strain evidence="1">Houghton</strain>
    </source>
</reference>
<evidence type="ECO:0000313" key="2">
    <source>
        <dbReference type="Proteomes" id="UP000030750"/>
    </source>
</evidence>
<dbReference type="Proteomes" id="UP000030750">
    <property type="component" value="Unassembled WGS sequence"/>
</dbReference>
<organism evidence="1 2">
    <name type="scientific">Eimeria brunetti</name>
    <dbReference type="NCBI Taxonomy" id="51314"/>
    <lineage>
        <taxon>Eukaryota</taxon>
        <taxon>Sar</taxon>
        <taxon>Alveolata</taxon>
        <taxon>Apicomplexa</taxon>
        <taxon>Conoidasida</taxon>
        <taxon>Coccidia</taxon>
        <taxon>Eucoccidiorida</taxon>
        <taxon>Eimeriorina</taxon>
        <taxon>Eimeriidae</taxon>
        <taxon>Eimeria</taxon>
    </lineage>
</organism>
<evidence type="ECO:0000313" key="1">
    <source>
        <dbReference type="EMBL" id="CDJ51672.1"/>
    </source>
</evidence>
<accession>U6LMU8</accession>
<name>U6LMU8_9EIME</name>
<gene>
    <name evidence="1" type="ORF">EBH_0001460</name>
</gene>
<sequence>MMIHIPLSRLRTLFLKKTLNQEDADAVVSASETLARAAWTEAHLSATILNISFAIESLGKYFLAFDAISCAVKLLGDRMLQHMWWDDFTLAFDTEYAFNEPETGRQRKPRMLANIANRLLAAINTYKGGMRPPSTEVIALKRLLFCSTYAPRDFKEVMWDPWREDEEHYAVNEYLSG</sequence>
<reference evidence="1" key="1">
    <citation type="submission" date="2013-10" db="EMBL/GenBank/DDBJ databases">
        <title>Genomic analysis of the causative agents of coccidiosis in chickens.</title>
        <authorList>
            <person name="Reid A.J."/>
            <person name="Blake D."/>
            <person name="Billington K."/>
            <person name="Browne H."/>
            <person name="Dunn M."/>
            <person name="Hung S."/>
            <person name="Kawahara F."/>
            <person name="Miranda-Saavedra D."/>
            <person name="Mourier T."/>
            <person name="Nagra H."/>
            <person name="Otto T.D."/>
            <person name="Rawlings N."/>
            <person name="Sanchez A."/>
            <person name="Sanders M."/>
            <person name="Subramaniam C."/>
            <person name="Tay Y."/>
            <person name="Dear P."/>
            <person name="Doerig C."/>
            <person name="Gruber A."/>
            <person name="Parkinson J."/>
            <person name="Shirley M."/>
            <person name="Wan K.L."/>
            <person name="Berriman M."/>
            <person name="Tomley F."/>
            <person name="Pain A."/>
        </authorList>
    </citation>
    <scope>NUCLEOTIDE SEQUENCE [LARGE SCALE GENOMIC DNA]</scope>
    <source>
        <strain evidence="1">Houghton</strain>
    </source>
</reference>
<proteinExistence type="predicted"/>
<dbReference type="VEuPathDB" id="ToxoDB:EBH_0001460"/>
<dbReference type="EMBL" id="HG712975">
    <property type="protein sequence ID" value="CDJ51672.1"/>
    <property type="molecule type" value="Genomic_DNA"/>
</dbReference>
<keyword evidence="2" id="KW-1185">Reference proteome</keyword>